<gene>
    <name evidence="2" type="ORF">VP395_00645</name>
</gene>
<keyword evidence="3" id="KW-1185">Reference proteome</keyword>
<dbReference type="SMART" id="SM00748">
    <property type="entry name" value="HEPN"/>
    <property type="match status" value="1"/>
</dbReference>
<dbReference type="InterPro" id="IPR007842">
    <property type="entry name" value="HEPN_dom"/>
</dbReference>
<evidence type="ECO:0000313" key="2">
    <source>
        <dbReference type="EMBL" id="MEN3322220.1"/>
    </source>
</evidence>
<evidence type="ECO:0000259" key="1">
    <source>
        <dbReference type="PROSITE" id="PS50910"/>
    </source>
</evidence>
<organism evidence="2 3">
    <name type="scientific">Mariniflexile soesokkakense</name>
    <dbReference type="NCBI Taxonomy" id="1343160"/>
    <lineage>
        <taxon>Bacteria</taxon>
        <taxon>Pseudomonadati</taxon>
        <taxon>Bacteroidota</taxon>
        <taxon>Flavobacteriia</taxon>
        <taxon>Flavobacteriales</taxon>
        <taxon>Flavobacteriaceae</taxon>
        <taxon>Mariniflexile</taxon>
    </lineage>
</organism>
<dbReference type="Pfam" id="PF05168">
    <property type="entry name" value="HEPN"/>
    <property type="match status" value="1"/>
</dbReference>
<dbReference type="EMBL" id="JAZHYP010000001">
    <property type="protein sequence ID" value="MEN3322220.1"/>
    <property type="molecule type" value="Genomic_DNA"/>
</dbReference>
<dbReference type="SUPFAM" id="SSF81593">
    <property type="entry name" value="Nucleotidyltransferase substrate binding subunit/domain"/>
    <property type="match status" value="1"/>
</dbReference>
<dbReference type="Proteomes" id="UP001416393">
    <property type="component" value="Unassembled WGS sequence"/>
</dbReference>
<protein>
    <submittedName>
        <fullName evidence="2">HEPN domain-containing protein</fullName>
    </submittedName>
</protein>
<accession>A0ABV0A7Q7</accession>
<dbReference type="RefSeq" id="WP_346239764.1">
    <property type="nucleotide sequence ID" value="NZ_JAZHYP010000001.1"/>
</dbReference>
<dbReference type="Gene3D" id="1.20.120.330">
    <property type="entry name" value="Nucleotidyltransferases domain 2"/>
    <property type="match status" value="1"/>
</dbReference>
<reference evidence="2 3" key="1">
    <citation type="submission" date="2024-01" db="EMBL/GenBank/DDBJ databases">
        <title>Mariniflexile litorale sp. nov., isolated from the shallow sediments of the Sea of Japan.</title>
        <authorList>
            <person name="Romanenko L."/>
            <person name="Bystritskaya E."/>
            <person name="Isaeva M."/>
        </authorList>
    </citation>
    <scope>NUCLEOTIDE SEQUENCE [LARGE SCALE GENOMIC DNA]</scope>
    <source>
        <strain evidence="2 3">KCTC 32427</strain>
    </source>
</reference>
<comment type="caution">
    <text evidence="2">The sequence shown here is derived from an EMBL/GenBank/DDBJ whole genome shotgun (WGS) entry which is preliminary data.</text>
</comment>
<evidence type="ECO:0000313" key="3">
    <source>
        <dbReference type="Proteomes" id="UP001416393"/>
    </source>
</evidence>
<name>A0ABV0A7Q7_9FLAO</name>
<dbReference type="PROSITE" id="PS50910">
    <property type="entry name" value="HEPN"/>
    <property type="match status" value="1"/>
</dbReference>
<sequence length="393" mass="45854">MQKAKDMDDEIHTKQEQIIDKLKSLLEIKYVYKTRTEKEGFFKPLLIVILKGNCSSLTHELSSMVAKIFQEETEFLYRIFSLEYAEQQLKEENLFFVYGCTWDKLIYKDADTALDSFYEYHISLKEINNIQVSFGKERLKMAAFLDGATFFIKKNNLSQAAFMLHQFIELWYRFAALFKMGKERKSHSIKELQTYIKPFVPVLGNLFNTEIEEEQNLLKLLDDAYISTRYGNNYHINLDQINKVMEKANTIESIATLFFQNKMDACTKHESNQKEVNAPKNQSLQPNDTELSNFIKLLSTKDFLTLKPYPYKKGLYSIGIVTEGYLETSFMISNLLKVCILAMEYEYVPTRSIPDPMHNVKEVLGYALDLIPHEEMELLDVLRDLALKPEIKG</sequence>
<proteinExistence type="predicted"/>
<feature type="domain" description="HEPN" evidence="1">
    <location>
        <begin position="138"/>
        <end position="251"/>
    </location>
</feature>